<name>A0ABP0Z906_9ROSI</name>
<sequence>MQGRHYIKHLACNSSGAHTLQHGPPMQDSTLPIKLHFHDDDDIRLYRINLNLPVISSHSGCSSIANYNAVRFSSPIDEELDSLTRCREKSTRYGTLQEDKGHKFVCVASMADMIRHAKDNKEGQVLEYLYCSTNNTIVPQLSRFRSS</sequence>
<keyword evidence="2" id="KW-1185">Reference proteome</keyword>
<organism evidence="1 2">
    <name type="scientific">Citrullus colocynthis</name>
    <name type="common">colocynth</name>
    <dbReference type="NCBI Taxonomy" id="252529"/>
    <lineage>
        <taxon>Eukaryota</taxon>
        <taxon>Viridiplantae</taxon>
        <taxon>Streptophyta</taxon>
        <taxon>Embryophyta</taxon>
        <taxon>Tracheophyta</taxon>
        <taxon>Spermatophyta</taxon>
        <taxon>Magnoliopsida</taxon>
        <taxon>eudicotyledons</taxon>
        <taxon>Gunneridae</taxon>
        <taxon>Pentapetalae</taxon>
        <taxon>rosids</taxon>
        <taxon>fabids</taxon>
        <taxon>Cucurbitales</taxon>
        <taxon>Cucurbitaceae</taxon>
        <taxon>Benincaseae</taxon>
        <taxon>Citrullus</taxon>
    </lineage>
</organism>
<gene>
    <name evidence="1" type="ORF">CITCOLO1_LOCUS21409</name>
</gene>
<reference evidence="1 2" key="1">
    <citation type="submission" date="2024-03" db="EMBL/GenBank/DDBJ databases">
        <authorList>
            <person name="Gkanogiannis A."/>
            <person name="Becerra Lopez-Lavalle L."/>
        </authorList>
    </citation>
    <scope>NUCLEOTIDE SEQUENCE [LARGE SCALE GENOMIC DNA]</scope>
</reference>
<dbReference type="EMBL" id="OZ021743">
    <property type="protein sequence ID" value="CAK9328974.1"/>
    <property type="molecule type" value="Genomic_DNA"/>
</dbReference>
<evidence type="ECO:0000313" key="2">
    <source>
        <dbReference type="Proteomes" id="UP001642487"/>
    </source>
</evidence>
<evidence type="ECO:0000313" key="1">
    <source>
        <dbReference type="EMBL" id="CAK9328974.1"/>
    </source>
</evidence>
<dbReference type="Proteomes" id="UP001642487">
    <property type="component" value="Chromosome 9"/>
</dbReference>
<proteinExistence type="predicted"/>
<protein>
    <submittedName>
        <fullName evidence="1">Uncharacterized protein</fullName>
    </submittedName>
</protein>
<accession>A0ABP0Z906</accession>